<keyword evidence="9" id="KW-0175">Coiled coil</keyword>
<dbReference type="Proteomes" id="UP000481153">
    <property type="component" value="Unassembled WGS sequence"/>
</dbReference>
<name>A0A6G0W789_9STRA</name>
<dbReference type="PROSITE" id="PS50297">
    <property type="entry name" value="ANK_REP_REGION"/>
    <property type="match status" value="2"/>
</dbReference>
<keyword evidence="2" id="KW-0723">Serine/threonine-protein kinase</keyword>
<organism evidence="11 12">
    <name type="scientific">Aphanomyces euteiches</name>
    <dbReference type="NCBI Taxonomy" id="100861"/>
    <lineage>
        <taxon>Eukaryota</taxon>
        <taxon>Sar</taxon>
        <taxon>Stramenopiles</taxon>
        <taxon>Oomycota</taxon>
        <taxon>Saprolegniomycetes</taxon>
        <taxon>Saprolegniales</taxon>
        <taxon>Verrucalvaceae</taxon>
        <taxon>Aphanomyces</taxon>
    </lineage>
</organism>
<feature type="domain" description="Protein kinase" evidence="10">
    <location>
        <begin position="353"/>
        <end position="611"/>
    </location>
</feature>
<evidence type="ECO:0000313" key="11">
    <source>
        <dbReference type="EMBL" id="KAF0721960.1"/>
    </source>
</evidence>
<dbReference type="InterPro" id="IPR017441">
    <property type="entry name" value="Protein_kinase_ATP_BS"/>
</dbReference>
<keyword evidence="5" id="KW-0418">Kinase</keyword>
<dbReference type="EMBL" id="VJMJ01000355">
    <property type="protein sequence ID" value="KAF0721960.1"/>
    <property type="molecule type" value="Genomic_DNA"/>
</dbReference>
<evidence type="ECO:0000256" key="6">
    <source>
        <dbReference type="ARBA" id="ARBA00022840"/>
    </source>
</evidence>
<evidence type="ECO:0000256" key="8">
    <source>
        <dbReference type="PROSITE-ProRule" id="PRU10141"/>
    </source>
</evidence>
<dbReference type="SMART" id="SM00248">
    <property type="entry name" value="ANK"/>
    <property type="match status" value="2"/>
</dbReference>
<keyword evidence="7" id="KW-0040">ANK repeat</keyword>
<dbReference type="PROSITE" id="PS00107">
    <property type="entry name" value="PROTEIN_KINASE_ATP"/>
    <property type="match status" value="1"/>
</dbReference>
<dbReference type="Gene3D" id="1.10.510.10">
    <property type="entry name" value="Transferase(Phosphotransferase) domain 1"/>
    <property type="match status" value="1"/>
</dbReference>
<reference evidence="11 12" key="1">
    <citation type="submission" date="2019-07" db="EMBL/GenBank/DDBJ databases">
        <title>Genomics analysis of Aphanomyces spp. identifies a new class of oomycete effector associated with host adaptation.</title>
        <authorList>
            <person name="Gaulin E."/>
        </authorList>
    </citation>
    <scope>NUCLEOTIDE SEQUENCE [LARGE SCALE GENOMIC DNA]</scope>
    <source>
        <strain evidence="11 12">ATCC 201684</strain>
    </source>
</reference>
<dbReference type="InterPro" id="IPR051681">
    <property type="entry name" value="Ser/Thr_Kinases-Pseudokinases"/>
</dbReference>
<dbReference type="InterPro" id="IPR001245">
    <property type="entry name" value="Ser-Thr/Tyr_kinase_cat_dom"/>
</dbReference>
<protein>
    <recommendedName>
        <fullName evidence="10">Protein kinase domain-containing protein</fullName>
    </recommendedName>
</protein>
<dbReference type="PROSITE" id="PS00108">
    <property type="entry name" value="PROTEIN_KINASE_ST"/>
    <property type="match status" value="1"/>
</dbReference>
<feature type="repeat" description="ANK" evidence="7">
    <location>
        <begin position="29"/>
        <end position="61"/>
    </location>
</feature>
<evidence type="ECO:0000256" key="7">
    <source>
        <dbReference type="PROSITE-ProRule" id="PRU00023"/>
    </source>
</evidence>
<feature type="coiled-coil region" evidence="9">
    <location>
        <begin position="199"/>
        <end position="226"/>
    </location>
</feature>
<evidence type="ECO:0000259" key="10">
    <source>
        <dbReference type="PROSITE" id="PS50011"/>
    </source>
</evidence>
<feature type="binding site" evidence="8">
    <location>
        <position position="380"/>
    </location>
    <ligand>
        <name>ATP</name>
        <dbReference type="ChEBI" id="CHEBI:30616"/>
    </ligand>
</feature>
<keyword evidence="3" id="KW-0808">Transferase</keyword>
<dbReference type="Gene3D" id="3.30.200.20">
    <property type="entry name" value="Phosphorylase Kinase, domain 1"/>
    <property type="match status" value="1"/>
</dbReference>
<dbReference type="InterPro" id="IPR008271">
    <property type="entry name" value="Ser/Thr_kinase_AS"/>
</dbReference>
<dbReference type="SMART" id="SM00220">
    <property type="entry name" value="S_TKc"/>
    <property type="match status" value="1"/>
</dbReference>
<dbReference type="PANTHER" id="PTHR44329">
    <property type="entry name" value="SERINE/THREONINE-PROTEIN KINASE TNNI3K-RELATED"/>
    <property type="match status" value="1"/>
</dbReference>
<evidence type="ECO:0000256" key="2">
    <source>
        <dbReference type="ARBA" id="ARBA00022527"/>
    </source>
</evidence>
<dbReference type="PROSITE" id="PS50088">
    <property type="entry name" value="ANK_REPEAT"/>
    <property type="match status" value="2"/>
</dbReference>
<dbReference type="VEuPathDB" id="FungiDB:AeMF1_005674"/>
<dbReference type="Pfam" id="PF07714">
    <property type="entry name" value="PK_Tyr_Ser-Thr"/>
    <property type="match status" value="1"/>
</dbReference>
<dbReference type="InterPro" id="IPR002110">
    <property type="entry name" value="Ankyrin_rpt"/>
</dbReference>
<comment type="similarity">
    <text evidence="1">Belongs to the protein kinase superfamily. TKL Ser/Thr protein kinase family.</text>
</comment>
<proteinExistence type="inferred from homology"/>
<evidence type="ECO:0000256" key="9">
    <source>
        <dbReference type="SAM" id="Coils"/>
    </source>
</evidence>
<evidence type="ECO:0000256" key="1">
    <source>
        <dbReference type="ARBA" id="ARBA00005843"/>
    </source>
</evidence>
<evidence type="ECO:0000313" key="12">
    <source>
        <dbReference type="Proteomes" id="UP000481153"/>
    </source>
</evidence>
<dbReference type="InterPro" id="IPR000719">
    <property type="entry name" value="Prot_kinase_dom"/>
</dbReference>
<dbReference type="InterPro" id="IPR036770">
    <property type="entry name" value="Ankyrin_rpt-contain_sf"/>
</dbReference>
<dbReference type="GO" id="GO:0004674">
    <property type="term" value="F:protein serine/threonine kinase activity"/>
    <property type="evidence" value="ECO:0007669"/>
    <property type="project" value="UniProtKB-KW"/>
</dbReference>
<keyword evidence="12" id="KW-1185">Reference proteome</keyword>
<dbReference type="AlphaFoldDB" id="A0A6G0W789"/>
<keyword evidence="6 8" id="KW-0067">ATP-binding</keyword>
<gene>
    <name evidence="11" type="ORF">Ae201684_018782</name>
</gene>
<evidence type="ECO:0000256" key="4">
    <source>
        <dbReference type="ARBA" id="ARBA00022741"/>
    </source>
</evidence>
<dbReference type="Pfam" id="PF13637">
    <property type="entry name" value="Ank_4"/>
    <property type="match status" value="1"/>
</dbReference>
<sequence length="618" mass="70264">MHFATKKGFFYIVQELLAHGASPDSKDEYDNTPLHIAALRGDLQIIQLLMKAGADSLLTNQKNETARDLGNDEVKAWFDNYQPKTNALISTTLTENINEGTYSINAAFDVIRQAVVDTKEIPSEIIRSASAIFKMTLEIQIHKESVLSTALTVERIARHLAQQENAMNIPNLTAAFINIEKYWETTLLSTQVWKLLLNDAEEQAKIQAMRAEMHRLQNNLLQAAENLDVDLNIHVVGSIGDMRQDIGNMMVKMQSLGEYLETISNLHDVRQQRDGIIELAIQLQRGLEYYERQVTLGNVLHDVNFENQVKSCQNLIGDSIQEMKDKKKTPKNFGLDMIATWMLSSEDIQFDGNDRASILGQGGFGTVFKGTYHGQAVAVKRFDQILLTDSTDLERSIAKEIKAWKDISHKRYILTLFGVCTKAPTPILVSELCQTNIRRYVRDWPEMLLPMVYQFACGLVSLHEANIIHRDLKGDNVLVTYQNILAIADFGLSRTVESLEETKTGMKRAGTLNWMSPEQYFKPRRVTTKSDVWSFGMTVWEVLTSDTPYRGCSEHEFAEEIFQSEEDRPEKPQDMDPELEPLWTLITKCWQLDPTARPTAVEIVEFLKSQFGSKLAEM</sequence>
<dbReference type="PROSITE" id="PS50011">
    <property type="entry name" value="PROTEIN_KINASE_DOM"/>
    <property type="match status" value="1"/>
</dbReference>
<keyword evidence="4 8" id="KW-0547">Nucleotide-binding</keyword>
<dbReference type="GO" id="GO:0005524">
    <property type="term" value="F:ATP binding"/>
    <property type="evidence" value="ECO:0007669"/>
    <property type="project" value="UniProtKB-UniRule"/>
</dbReference>
<dbReference type="SUPFAM" id="SSF48403">
    <property type="entry name" value="Ankyrin repeat"/>
    <property type="match status" value="1"/>
</dbReference>
<evidence type="ECO:0000256" key="3">
    <source>
        <dbReference type="ARBA" id="ARBA00022679"/>
    </source>
</evidence>
<comment type="caution">
    <text evidence="11">The sequence shown here is derived from an EMBL/GenBank/DDBJ whole genome shotgun (WGS) entry which is preliminary data.</text>
</comment>
<dbReference type="Gene3D" id="1.25.40.20">
    <property type="entry name" value="Ankyrin repeat-containing domain"/>
    <property type="match status" value="1"/>
</dbReference>
<dbReference type="InterPro" id="IPR011009">
    <property type="entry name" value="Kinase-like_dom_sf"/>
</dbReference>
<evidence type="ECO:0000256" key="5">
    <source>
        <dbReference type="ARBA" id="ARBA00022777"/>
    </source>
</evidence>
<accession>A0A6G0W789</accession>
<dbReference type="SUPFAM" id="SSF56112">
    <property type="entry name" value="Protein kinase-like (PK-like)"/>
    <property type="match status" value="1"/>
</dbReference>
<dbReference type="PANTHER" id="PTHR44329:SF288">
    <property type="entry name" value="MITOGEN-ACTIVATED PROTEIN KINASE KINASE KINASE 20"/>
    <property type="match status" value="1"/>
</dbReference>
<feature type="repeat" description="ANK" evidence="7">
    <location>
        <begin position="1"/>
        <end position="28"/>
    </location>
</feature>